<evidence type="ECO:0000313" key="2">
    <source>
        <dbReference type="EMBL" id="MBB5284310.1"/>
    </source>
</evidence>
<sequence length="404" mass="43170">MKKNVLKLSILALFVSVLASCDKHDHDHEVDPNDRQEYRFVRVLVNDENTKQLMLVNPRTGTTESFEAQFAKSALYTTQAGRFGAVVNGANNHTQFFDTGLEGHGDHVDVKGTPKWAAMVGESNRPTHFKSKGDEVILFNDGDGSLSLGKEADFHVAGAKLKSVLPAGGIAHHGAMAKFNNGNYAVTQKDGSVAGTLPERVKIIDATGKVLHASTVQTQGIHGNATNGNVAVFGSASGILVVESSGAQRLINHPAGFGTAWFGTILEASGANKFVGYTAAKGAYLIDIAGNQVTPIIENTDIMQCKMDLAGNHLVVLLHSGEVHIFDLKTNTLVKKGSILPATTKEETQKPQLEATSRYLYVTQPKSGELLTVEIANLGTTSRIKVSPTPYRLAVVGMESSEGH</sequence>
<dbReference type="PANTHER" id="PTHR47197">
    <property type="entry name" value="PROTEIN NIRF"/>
    <property type="match status" value="1"/>
</dbReference>
<dbReference type="AlphaFoldDB" id="A0A840TWI5"/>
<keyword evidence="1" id="KW-0732">Signal</keyword>
<dbReference type="EMBL" id="JACHGF010000003">
    <property type="protein sequence ID" value="MBB5284310.1"/>
    <property type="molecule type" value="Genomic_DNA"/>
</dbReference>
<reference evidence="2 3" key="1">
    <citation type="submission" date="2020-08" db="EMBL/GenBank/DDBJ databases">
        <title>Genomic Encyclopedia of Type Strains, Phase IV (KMG-IV): sequencing the most valuable type-strain genomes for metagenomic binning, comparative biology and taxonomic classification.</title>
        <authorList>
            <person name="Goeker M."/>
        </authorList>
    </citation>
    <scope>NUCLEOTIDE SEQUENCE [LARGE SCALE GENOMIC DNA]</scope>
    <source>
        <strain evidence="2 3">DSM 105074</strain>
    </source>
</reference>
<dbReference type="PROSITE" id="PS51257">
    <property type="entry name" value="PROKAR_LIPOPROTEIN"/>
    <property type="match status" value="1"/>
</dbReference>
<dbReference type="Gene3D" id="2.130.10.10">
    <property type="entry name" value="YVTN repeat-like/Quinoprotein amine dehydrogenase"/>
    <property type="match status" value="1"/>
</dbReference>
<proteinExistence type="predicted"/>
<protein>
    <submittedName>
        <fullName evidence="2">Uncharacterized protein</fullName>
    </submittedName>
</protein>
<evidence type="ECO:0000313" key="3">
    <source>
        <dbReference type="Proteomes" id="UP000557307"/>
    </source>
</evidence>
<organism evidence="2 3">
    <name type="scientific">Rhabdobacter roseus</name>
    <dbReference type="NCBI Taxonomy" id="1655419"/>
    <lineage>
        <taxon>Bacteria</taxon>
        <taxon>Pseudomonadati</taxon>
        <taxon>Bacteroidota</taxon>
        <taxon>Cytophagia</taxon>
        <taxon>Cytophagales</taxon>
        <taxon>Cytophagaceae</taxon>
        <taxon>Rhabdobacter</taxon>
    </lineage>
</organism>
<dbReference type="RefSeq" id="WP_184174259.1">
    <property type="nucleotide sequence ID" value="NZ_JACHGF010000003.1"/>
</dbReference>
<dbReference type="InterPro" id="IPR015943">
    <property type="entry name" value="WD40/YVTN_repeat-like_dom_sf"/>
</dbReference>
<dbReference type="SUPFAM" id="SSF50969">
    <property type="entry name" value="YVTN repeat-like/Quinoprotein amine dehydrogenase"/>
    <property type="match status" value="1"/>
</dbReference>
<keyword evidence="3" id="KW-1185">Reference proteome</keyword>
<feature type="chain" id="PRO_5032660728" evidence="1">
    <location>
        <begin position="20"/>
        <end position="404"/>
    </location>
</feature>
<feature type="signal peptide" evidence="1">
    <location>
        <begin position="1"/>
        <end position="19"/>
    </location>
</feature>
<name>A0A840TWI5_9BACT</name>
<comment type="caution">
    <text evidence="2">The sequence shown here is derived from an EMBL/GenBank/DDBJ whole genome shotgun (WGS) entry which is preliminary data.</text>
</comment>
<dbReference type="InterPro" id="IPR011044">
    <property type="entry name" value="Quino_amine_DH_bsu"/>
</dbReference>
<accession>A0A840TWI5</accession>
<dbReference type="PANTHER" id="PTHR47197:SF3">
    <property type="entry name" value="DIHYDRO-HEME D1 DEHYDROGENASE"/>
    <property type="match status" value="1"/>
</dbReference>
<dbReference type="Proteomes" id="UP000557307">
    <property type="component" value="Unassembled WGS sequence"/>
</dbReference>
<evidence type="ECO:0000256" key="1">
    <source>
        <dbReference type="SAM" id="SignalP"/>
    </source>
</evidence>
<dbReference type="InterPro" id="IPR051200">
    <property type="entry name" value="Host-pathogen_enzymatic-act"/>
</dbReference>
<gene>
    <name evidence="2" type="ORF">HNQ92_002453</name>
</gene>